<organism evidence="2 3">
    <name type="scientific">Mollisia scopiformis</name>
    <name type="common">Conifer needle endophyte fungus</name>
    <name type="synonym">Phialocephala scopiformis</name>
    <dbReference type="NCBI Taxonomy" id="149040"/>
    <lineage>
        <taxon>Eukaryota</taxon>
        <taxon>Fungi</taxon>
        <taxon>Dikarya</taxon>
        <taxon>Ascomycota</taxon>
        <taxon>Pezizomycotina</taxon>
        <taxon>Leotiomycetes</taxon>
        <taxon>Helotiales</taxon>
        <taxon>Mollisiaceae</taxon>
        <taxon>Mollisia</taxon>
    </lineage>
</organism>
<accession>A0A194X0Q8</accession>
<dbReference type="GO" id="GO:0016787">
    <property type="term" value="F:hydrolase activity"/>
    <property type="evidence" value="ECO:0007669"/>
    <property type="project" value="UniProtKB-KW"/>
</dbReference>
<dbReference type="InterPro" id="IPR000073">
    <property type="entry name" value="AB_hydrolase_1"/>
</dbReference>
<dbReference type="RefSeq" id="XP_018068141.1">
    <property type="nucleotide sequence ID" value="XM_018212125.1"/>
</dbReference>
<dbReference type="Gene3D" id="3.40.50.1820">
    <property type="entry name" value="alpha/beta hydrolase"/>
    <property type="match status" value="1"/>
</dbReference>
<dbReference type="PANTHER" id="PTHR37017">
    <property type="entry name" value="AB HYDROLASE-1 DOMAIN-CONTAINING PROTEIN-RELATED"/>
    <property type="match status" value="1"/>
</dbReference>
<dbReference type="OrthoDB" id="1263307at2759"/>
<keyword evidence="2" id="KW-0378">Hydrolase</keyword>
<dbReference type="InParanoid" id="A0A194X0Q8"/>
<dbReference type="EMBL" id="KQ947421">
    <property type="protein sequence ID" value="KUJ13786.1"/>
    <property type="molecule type" value="Genomic_DNA"/>
</dbReference>
<protein>
    <submittedName>
        <fullName evidence="2">Alpha/beta-hydrolase</fullName>
    </submittedName>
</protein>
<dbReference type="KEGG" id="psco:LY89DRAFT_650796"/>
<keyword evidence="3" id="KW-1185">Reference proteome</keyword>
<dbReference type="InterPro" id="IPR029058">
    <property type="entry name" value="AB_hydrolase_fold"/>
</dbReference>
<dbReference type="InterPro" id="IPR052897">
    <property type="entry name" value="Sec-Metab_Biosynth_Hydrolase"/>
</dbReference>
<dbReference type="Pfam" id="PF12697">
    <property type="entry name" value="Abhydrolase_6"/>
    <property type="match status" value="1"/>
</dbReference>
<sequence>MTLAKLPLIVLVHGAWHRPNSFKKLQVELERQGYEVLCPALVTMSKTKENAGATHLDDVALIHELLRPHLDQGREVVIVGHSYGGVPSVVSCEGNTVDERAAQGKKGGIRAIVFIAAIVLPARGLKILTAEGADWGDWLVLNDGAREALYNGVPEAEVDEIMSTLVPISSATTGVTVDFCANDLKIPKTYIFCELDQALPPAAQETLIAGTPNMTVVRVQTCHFPWLIVPDEIAEVIVRASKESVTYEMA</sequence>
<name>A0A194X0Q8_MOLSC</name>
<evidence type="ECO:0000259" key="1">
    <source>
        <dbReference type="Pfam" id="PF12697"/>
    </source>
</evidence>
<gene>
    <name evidence="2" type="ORF">LY89DRAFT_650796</name>
</gene>
<dbReference type="AlphaFoldDB" id="A0A194X0Q8"/>
<evidence type="ECO:0000313" key="3">
    <source>
        <dbReference type="Proteomes" id="UP000070700"/>
    </source>
</evidence>
<dbReference type="SUPFAM" id="SSF53474">
    <property type="entry name" value="alpha/beta-Hydrolases"/>
    <property type="match status" value="1"/>
</dbReference>
<dbReference type="Proteomes" id="UP000070700">
    <property type="component" value="Unassembled WGS sequence"/>
</dbReference>
<reference evidence="2 3" key="1">
    <citation type="submission" date="2015-10" db="EMBL/GenBank/DDBJ databases">
        <title>Full genome of DAOMC 229536 Phialocephala scopiformis, a fungal endophyte of spruce producing the potent anti-insectan compound rugulosin.</title>
        <authorList>
            <consortium name="DOE Joint Genome Institute"/>
            <person name="Walker A.K."/>
            <person name="Frasz S.L."/>
            <person name="Seifert K.A."/>
            <person name="Miller J.D."/>
            <person name="Mondo S.J."/>
            <person name="Labutti K."/>
            <person name="Lipzen A."/>
            <person name="Dockter R."/>
            <person name="Kennedy M."/>
            <person name="Grigoriev I.V."/>
            <person name="Spatafora J.W."/>
        </authorList>
    </citation>
    <scope>NUCLEOTIDE SEQUENCE [LARGE SCALE GENOMIC DNA]</scope>
    <source>
        <strain evidence="2 3">CBS 120377</strain>
    </source>
</reference>
<proteinExistence type="predicted"/>
<evidence type="ECO:0000313" key="2">
    <source>
        <dbReference type="EMBL" id="KUJ13786.1"/>
    </source>
</evidence>
<dbReference type="PANTHER" id="PTHR37017:SF13">
    <property type="entry name" value="AB HYDROLASE-1 DOMAIN-CONTAINING PROTEIN"/>
    <property type="match status" value="1"/>
</dbReference>
<dbReference type="GeneID" id="28821851"/>
<feature type="domain" description="AB hydrolase-1" evidence="1">
    <location>
        <begin position="9"/>
        <end position="235"/>
    </location>
</feature>